<sequence length="145" mass="16293">MFGTLLTRSLPISGLYPPPSSPCCLSILTEREIEREEVFLLTLPASRPELCPNSPIQPVNAENNLELRYERNEDKIPLRNAPQYPTLPRANGVSCPVCGHRKKEIYVPNMEERMVPVYACFNPKCGDHNGRSGDHNGRSDDENSD</sequence>
<protein>
    <submittedName>
        <fullName evidence="1">Uncharacterized protein</fullName>
    </submittedName>
</protein>
<dbReference type="Gene3D" id="2.20.25.10">
    <property type="match status" value="1"/>
</dbReference>
<reference evidence="1 2" key="2">
    <citation type="journal article" date="2017" name="Nature">
        <title>The Apostasia genome and the evolution of orchids.</title>
        <authorList>
            <person name="Zhang G.Q."/>
            <person name="Liu K.W."/>
            <person name="Li Z."/>
            <person name="Lohaus R."/>
            <person name="Hsiao Y.Y."/>
            <person name="Niu S.C."/>
            <person name="Wang J.Y."/>
            <person name="Lin Y.C."/>
            <person name="Xu Q."/>
            <person name="Chen L.J."/>
            <person name="Yoshida K."/>
            <person name="Fujiwara S."/>
            <person name="Wang Z.W."/>
            <person name="Zhang Y.Q."/>
            <person name="Mitsuda N."/>
            <person name="Wang M."/>
            <person name="Liu G.H."/>
            <person name="Pecoraro L."/>
            <person name="Huang H.X."/>
            <person name="Xiao X.J."/>
            <person name="Lin M."/>
            <person name="Wu X.Y."/>
            <person name="Wu W.L."/>
            <person name="Chen Y.Y."/>
            <person name="Chang S.B."/>
            <person name="Sakamoto S."/>
            <person name="Ohme-Takagi M."/>
            <person name="Yagi M."/>
            <person name="Zeng S.J."/>
            <person name="Shen C.Y."/>
            <person name="Yeh C.M."/>
            <person name="Luo Y.B."/>
            <person name="Tsai W.C."/>
            <person name="Van de Peer Y."/>
            <person name="Liu Z.J."/>
        </authorList>
    </citation>
    <scope>NUCLEOTIDE SEQUENCE [LARGE SCALE GENOMIC DNA]</scope>
    <source>
        <tissue evidence="1">The whole plant</tissue>
    </source>
</reference>
<evidence type="ECO:0000313" key="1">
    <source>
        <dbReference type="EMBL" id="PKU64997.1"/>
    </source>
</evidence>
<dbReference type="EMBL" id="KZ503378">
    <property type="protein sequence ID" value="PKU64997.1"/>
    <property type="molecule type" value="Genomic_DNA"/>
</dbReference>
<dbReference type="SUPFAM" id="SSF57783">
    <property type="entry name" value="Zinc beta-ribbon"/>
    <property type="match status" value="1"/>
</dbReference>
<dbReference type="AlphaFoldDB" id="A0A2I0VNL2"/>
<name>A0A2I0VNL2_9ASPA</name>
<gene>
    <name evidence="1" type="ORF">MA16_Dca004612</name>
</gene>
<evidence type="ECO:0000313" key="2">
    <source>
        <dbReference type="Proteomes" id="UP000233837"/>
    </source>
</evidence>
<dbReference type="Proteomes" id="UP000233837">
    <property type="component" value="Unassembled WGS sequence"/>
</dbReference>
<accession>A0A2I0VNL2</accession>
<organism evidence="1 2">
    <name type="scientific">Dendrobium catenatum</name>
    <dbReference type="NCBI Taxonomy" id="906689"/>
    <lineage>
        <taxon>Eukaryota</taxon>
        <taxon>Viridiplantae</taxon>
        <taxon>Streptophyta</taxon>
        <taxon>Embryophyta</taxon>
        <taxon>Tracheophyta</taxon>
        <taxon>Spermatophyta</taxon>
        <taxon>Magnoliopsida</taxon>
        <taxon>Liliopsida</taxon>
        <taxon>Asparagales</taxon>
        <taxon>Orchidaceae</taxon>
        <taxon>Epidendroideae</taxon>
        <taxon>Malaxideae</taxon>
        <taxon>Dendrobiinae</taxon>
        <taxon>Dendrobium</taxon>
    </lineage>
</organism>
<keyword evidence="2" id="KW-1185">Reference proteome</keyword>
<proteinExistence type="predicted"/>
<reference evidence="1 2" key="1">
    <citation type="journal article" date="2016" name="Sci. Rep.">
        <title>The Dendrobium catenatum Lindl. genome sequence provides insights into polysaccharide synthase, floral development and adaptive evolution.</title>
        <authorList>
            <person name="Zhang G.Q."/>
            <person name="Xu Q."/>
            <person name="Bian C."/>
            <person name="Tsai W.C."/>
            <person name="Yeh C.M."/>
            <person name="Liu K.W."/>
            <person name="Yoshida K."/>
            <person name="Zhang L.S."/>
            <person name="Chang S.B."/>
            <person name="Chen F."/>
            <person name="Shi Y."/>
            <person name="Su Y.Y."/>
            <person name="Zhang Y.Q."/>
            <person name="Chen L.J."/>
            <person name="Yin Y."/>
            <person name="Lin M."/>
            <person name="Huang H."/>
            <person name="Deng H."/>
            <person name="Wang Z.W."/>
            <person name="Zhu S.L."/>
            <person name="Zhao X."/>
            <person name="Deng C."/>
            <person name="Niu S.C."/>
            <person name="Huang J."/>
            <person name="Wang M."/>
            <person name="Liu G.H."/>
            <person name="Yang H.J."/>
            <person name="Xiao X.J."/>
            <person name="Hsiao Y.Y."/>
            <person name="Wu W.L."/>
            <person name="Chen Y.Y."/>
            <person name="Mitsuda N."/>
            <person name="Ohme-Takagi M."/>
            <person name="Luo Y.B."/>
            <person name="Van de Peer Y."/>
            <person name="Liu Z.J."/>
        </authorList>
    </citation>
    <scope>NUCLEOTIDE SEQUENCE [LARGE SCALE GENOMIC DNA]</scope>
    <source>
        <tissue evidence="1">The whole plant</tissue>
    </source>
</reference>